<feature type="region of interest" description="Disordered" evidence="1">
    <location>
        <begin position="604"/>
        <end position="632"/>
    </location>
</feature>
<evidence type="ECO:0000313" key="4">
    <source>
        <dbReference type="Proteomes" id="UP001304895"/>
    </source>
</evidence>
<name>A0AAN6UD82_9PEZI</name>
<evidence type="ECO:0000313" key="3">
    <source>
        <dbReference type="EMBL" id="KAK4130436.1"/>
    </source>
</evidence>
<keyword evidence="4" id="KW-1185">Reference proteome</keyword>
<evidence type="ECO:0000256" key="1">
    <source>
        <dbReference type="SAM" id="MobiDB-lite"/>
    </source>
</evidence>
<dbReference type="SUPFAM" id="SSF50965">
    <property type="entry name" value="Galactose oxidase, central domain"/>
    <property type="match status" value="1"/>
</dbReference>
<comment type="caution">
    <text evidence="3">The sequence shown here is derived from an EMBL/GenBank/DDBJ whole genome shotgun (WGS) entry which is preliminary data.</text>
</comment>
<proteinExistence type="predicted"/>
<accession>A0AAN6UD82</accession>
<dbReference type="Proteomes" id="UP001304895">
    <property type="component" value="Unassembled WGS sequence"/>
</dbReference>
<keyword evidence="2" id="KW-0472">Membrane</keyword>
<feature type="compositionally biased region" description="Basic and acidic residues" evidence="1">
    <location>
        <begin position="502"/>
        <end position="511"/>
    </location>
</feature>
<feature type="compositionally biased region" description="Polar residues" evidence="1">
    <location>
        <begin position="717"/>
        <end position="737"/>
    </location>
</feature>
<sequence>MSLPQPKIALNNACSVIFNNTLYTYSADAFQSLRLEQGAKWKELHQGEKVTGGVCVGSTTGNPATSAFFVVGGVAETASYLGLQKYTYATGQWESITLLDPKTHQRTGHNAVYINSTDSILLFGGTQEGSQNPTAETFTIGASAPHSVASCESSAPKSTNPILLPWSPGEIVLVGGSTWNAQVMLFSAEQRKWVDSGATLASPLPKDTSAIQAVLVTGDDGSKNLITFDMSESPNTVRRTVLYNRPGEPVQNAAPVRRRTSRREEQDQDSEEERVAGPLTLNNWPTYNATLVPKVTRTNYALAQGPDGMVVIAGGHDKDVLRMFDARRNSWQDPSSVLSNIKLLSVESSSTSTAPPTSTSASASATSAAVATSTEAPAPAVSGDSGDSDDSGPPLSTILGAVLGGVFGLAALLALIYLCILRRRKRKAHMEAGHVRRASDMSPTDKEGFGFAKETFALGQGPAGVFRGHQQQGSQSSVSSMAILMGRTGQNKSAPSGLGRKSSNESGRDSPDSTFRAFKSTIGKPMPQPAQPPAAARSPQSRQQTGDEKGPGSAAPTVETRPRNLTTGADRRGSTRRSSGWNRYWSGGSALNLLGFGSGNNNSAANISRRTTQGSDRSSDYGNPHRMTQDSTAVPPLTRTFEPRLSLSRVAARSPTIAVYNEKLLTEGMSGQIETQRPISAYTDVSASAYSSGVPESVQEAWDPTAANKPWGAGRSINGSSTGVYATPLTPASQGTKASAPAPPRPQRTDEAPVRDDMSWINLGAR</sequence>
<dbReference type="InterPro" id="IPR011043">
    <property type="entry name" value="Gal_Oxase/kelch_b-propeller"/>
</dbReference>
<reference evidence="3" key="2">
    <citation type="submission" date="2023-05" db="EMBL/GenBank/DDBJ databases">
        <authorList>
            <consortium name="Lawrence Berkeley National Laboratory"/>
            <person name="Steindorff A."/>
            <person name="Hensen N."/>
            <person name="Bonometti L."/>
            <person name="Westerberg I."/>
            <person name="Brannstrom I.O."/>
            <person name="Guillou S."/>
            <person name="Cros-Aarteil S."/>
            <person name="Calhoun S."/>
            <person name="Haridas S."/>
            <person name="Kuo A."/>
            <person name="Mondo S."/>
            <person name="Pangilinan J."/>
            <person name="Riley R."/>
            <person name="Labutti K."/>
            <person name="Andreopoulos B."/>
            <person name="Lipzen A."/>
            <person name="Chen C."/>
            <person name="Yanf M."/>
            <person name="Daum C."/>
            <person name="Ng V."/>
            <person name="Clum A."/>
            <person name="Ohm R."/>
            <person name="Martin F."/>
            <person name="Silar P."/>
            <person name="Natvig D."/>
            <person name="Lalanne C."/>
            <person name="Gautier V."/>
            <person name="Ament-Velasquez S.L."/>
            <person name="Kruys A."/>
            <person name="Hutchinson M.I."/>
            <person name="Powell A.J."/>
            <person name="Barry K."/>
            <person name="Miller A.N."/>
            <person name="Grigoriev I.V."/>
            <person name="Debuchy R."/>
            <person name="Gladieux P."/>
            <person name="Thoren M.H."/>
            <person name="Johannesson H."/>
        </authorList>
    </citation>
    <scope>NUCLEOTIDE SEQUENCE</scope>
    <source>
        <strain evidence="3">CBS 123565</strain>
    </source>
</reference>
<gene>
    <name evidence="3" type="ORF">BT67DRAFT_219227</name>
</gene>
<feature type="compositionally biased region" description="Low complexity" evidence="1">
    <location>
        <begin position="533"/>
        <end position="544"/>
    </location>
</feature>
<feature type="region of interest" description="Disordered" evidence="1">
    <location>
        <begin position="706"/>
        <end position="766"/>
    </location>
</feature>
<feature type="compositionally biased region" description="Low complexity" evidence="1">
    <location>
        <begin position="349"/>
        <end position="385"/>
    </location>
</feature>
<feature type="region of interest" description="Disordered" evidence="1">
    <location>
        <begin position="246"/>
        <end position="279"/>
    </location>
</feature>
<feature type="transmembrane region" description="Helical" evidence="2">
    <location>
        <begin position="398"/>
        <end position="420"/>
    </location>
</feature>
<evidence type="ECO:0008006" key="5">
    <source>
        <dbReference type="Google" id="ProtNLM"/>
    </source>
</evidence>
<dbReference type="InterPro" id="IPR015915">
    <property type="entry name" value="Kelch-typ_b-propeller"/>
</dbReference>
<dbReference type="Gene3D" id="2.120.10.80">
    <property type="entry name" value="Kelch-type beta propeller"/>
    <property type="match status" value="1"/>
</dbReference>
<feature type="region of interest" description="Disordered" evidence="1">
    <location>
        <begin position="349"/>
        <end position="392"/>
    </location>
</feature>
<keyword evidence="2" id="KW-1133">Transmembrane helix</keyword>
<dbReference type="EMBL" id="MU853436">
    <property type="protein sequence ID" value="KAK4130436.1"/>
    <property type="molecule type" value="Genomic_DNA"/>
</dbReference>
<keyword evidence="2" id="KW-0812">Transmembrane</keyword>
<evidence type="ECO:0000256" key="2">
    <source>
        <dbReference type="SAM" id="Phobius"/>
    </source>
</evidence>
<feature type="compositionally biased region" description="Basic and acidic residues" evidence="1">
    <location>
        <begin position="747"/>
        <end position="758"/>
    </location>
</feature>
<reference evidence="3" key="1">
    <citation type="journal article" date="2023" name="Mol. Phylogenet. Evol.">
        <title>Genome-scale phylogeny and comparative genomics of the fungal order Sordariales.</title>
        <authorList>
            <person name="Hensen N."/>
            <person name="Bonometti L."/>
            <person name="Westerberg I."/>
            <person name="Brannstrom I.O."/>
            <person name="Guillou S."/>
            <person name="Cros-Aarteil S."/>
            <person name="Calhoun S."/>
            <person name="Haridas S."/>
            <person name="Kuo A."/>
            <person name="Mondo S."/>
            <person name="Pangilinan J."/>
            <person name="Riley R."/>
            <person name="LaButti K."/>
            <person name="Andreopoulos B."/>
            <person name="Lipzen A."/>
            <person name="Chen C."/>
            <person name="Yan M."/>
            <person name="Daum C."/>
            <person name="Ng V."/>
            <person name="Clum A."/>
            <person name="Steindorff A."/>
            <person name="Ohm R.A."/>
            <person name="Martin F."/>
            <person name="Silar P."/>
            <person name="Natvig D.O."/>
            <person name="Lalanne C."/>
            <person name="Gautier V."/>
            <person name="Ament-Velasquez S.L."/>
            <person name="Kruys A."/>
            <person name="Hutchinson M.I."/>
            <person name="Powell A.J."/>
            <person name="Barry K."/>
            <person name="Miller A.N."/>
            <person name="Grigoriev I.V."/>
            <person name="Debuchy R."/>
            <person name="Gladieux P."/>
            <person name="Hiltunen Thoren M."/>
            <person name="Johannesson H."/>
        </authorList>
    </citation>
    <scope>NUCLEOTIDE SEQUENCE</scope>
    <source>
        <strain evidence="3">CBS 123565</strain>
    </source>
</reference>
<organism evidence="3 4">
    <name type="scientific">Trichocladium antarcticum</name>
    <dbReference type="NCBI Taxonomy" id="1450529"/>
    <lineage>
        <taxon>Eukaryota</taxon>
        <taxon>Fungi</taxon>
        <taxon>Dikarya</taxon>
        <taxon>Ascomycota</taxon>
        <taxon>Pezizomycotina</taxon>
        <taxon>Sordariomycetes</taxon>
        <taxon>Sordariomycetidae</taxon>
        <taxon>Sordariales</taxon>
        <taxon>Chaetomiaceae</taxon>
        <taxon>Trichocladium</taxon>
    </lineage>
</organism>
<protein>
    <recommendedName>
        <fullName evidence="5">Pre-mRNA splicing factor CLF1</fullName>
    </recommendedName>
</protein>
<dbReference type="AlphaFoldDB" id="A0AAN6UD82"/>
<feature type="region of interest" description="Disordered" evidence="1">
    <location>
        <begin position="488"/>
        <end position="582"/>
    </location>
</feature>